<dbReference type="InterPro" id="IPR037522">
    <property type="entry name" value="HD_GYP_dom"/>
</dbReference>
<dbReference type="SUPFAM" id="SSF55781">
    <property type="entry name" value="GAF domain-like"/>
    <property type="match status" value="1"/>
</dbReference>
<name>A0A5D0MMB2_FLESI</name>
<evidence type="ECO:0000313" key="5">
    <source>
        <dbReference type="EMBL" id="TYB32743.1"/>
    </source>
</evidence>
<dbReference type="CDD" id="cd00077">
    <property type="entry name" value="HDc"/>
    <property type="match status" value="1"/>
</dbReference>
<proteinExistence type="predicted"/>
<dbReference type="PANTHER" id="PTHR43155:SF2">
    <property type="entry name" value="CYCLIC DI-GMP PHOSPHODIESTERASE PA4108"/>
    <property type="match status" value="1"/>
</dbReference>
<reference evidence="5 6" key="1">
    <citation type="submission" date="2019-08" db="EMBL/GenBank/DDBJ databases">
        <title>Genomic characterization of a novel candidate phylum (ARYD3) from a high temperature, high salinity tertiary oil reservoir in north central Oklahoma, USA.</title>
        <authorList>
            <person name="Youssef N.H."/>
            <person name="Yadav A."/>
            <person name="Elshahed M.S."/>
        </authorList>
    </citation>
    <scope>NUCLEOTIDE SEQUENCE [LARGE SCALE GENOMIC DNA]</scope>
    <source>
        <strain evidence="5">ARYD1</strain>
    </source>
</reference>
<dbReference type="SUPFAM" id="SSF109604">
    <property type="entry name" value="HD-domain/PDEase-like"/>
    <property type="match status" value="1"/>
</dbReference>
<dbReference type="Gene3D" id="1.10.3210.10">
    <property type="entry name" value="Hypothetical protein af1432"/>
    <property type="match status" value="1"/>
</dbReference>
<comment type="caution">
    <text evidence="5">The sequence shown here is derived from an EMBL/GenBank/DDBJ whole genome shotgun (WGS) entry which is preliminary data.</text>
</comment>
<accession>A0A5D0MMB2</accession>
<evidence type="ECO:0000256" key="1">
    <source>
        <dbReference type="PROSITE-ProRule" id="PRU00169"/>
    </source>
</evidence>
<feature type="domain" description="HD" evidence="3">
    <location>
        <begin position="301"/>
        <end position="423"/>
    </location>
</feature>
<dbReference type="Proteomes" id="UP000323337">
    <property type="component" value="Unassembled WGS sequence"/>
</dbReference>
<dbReference type="InterPro" id="IPR029016">
    <property type="entry name" value="GAF-like_dom_sf"/>
</dbReference>
<dbReference type="SMART" id="SM00471">
    <property type="entry name" value="HDc"/>
    <property type="match status" value="1"/>
</dbReference>
<evidence type="ECO:0000313" key="6">
    <source>
        <dbReference type="Proteomes" id="UP000323337"/>
    </source>
</evidence>
<comment type="caution">
    <text evidence="1">Lacks conserved residue(s) required for the propagation of feature annotation.</text>
</comment>
<feature type="domain" description="Response regulatory" evidence="2">
    <location>
        <begin position="6"/>
        <end position="121"/>
    </location>
</feature>
<dbReference type="InterPro" id="IPR006674">
    <property type="entry name" value="HD_domain"/>
</dbReference>
<evidence type="ECO:0000259" key="3">
    <source>
        <dbReference type="PROSITE" id="PS51831"/>
    </source>
</evidence>
<dbReference type="SUPFAM" id="SSF52172">
    <property type="entry name" value="CheY-like"/>
    <property type="match status" value="1"/>
</dbReference>
<dbReference type="Gene3D" id="3.40.50.2300">
    <property type="match status" value="1"/>
</dbReference>
<dbReference type="Gene3D" id="3.30.450.40">
    <property type="match status" value="1"/>
</dbReference>
<dbReference type="PANTHER" id="PTHR43155">
    <property type="entry name" value="CYCLIC DI-GMP PHOSPHODIESTERASE PA4108-RELATED"/>
    <property type="match status" value="1"/>
</dbReference>
<dbReference type="GO" id="GO:0000160">
    <property type="term" value="P:phosphorelay signal transduction system"/>
    <property type="evidence" value="ECO:0007669"/>
    <property type="project" value="InterPro"/>
</dbReference>
<dbReference type="Pfam" id="PF13487">
    <property type="entry name" value="HD_5"/>
    <property type="match status" value="1"/>
</dbReference>
<protein>
    <submittedName>
        <fullName evidence="5">HD domain-containing protein</fullName>
    </submittedName>
</protein>
<dbReference type="InterPro" id="IPR011006">
    <property type="entry name" value="CheY-like_superfamily"/>
</dbReference>
<dbReference type="RefSeq" id="WP_303701749.1">
    <property type="nucleotide sequence ID" value="NZ_VSIV01000276.1"/>
</dbReference>
<dbReference type="InterPro" id="IPR001789">
    <property type="entry name" value="Sig_transdc_resp-reg_receiver"/>
</dbReference>
<dbReference type="AlphaFoldDB" id="A0A5D0MMB2"/>
<organism evidence="5 6">
    <name type="scientific">Flexistipes sinusarabici</name>
    <dbReference type="NCBI Taxonomy" id="2352"/>
    <lineage>
        <taxon>Bacteria</taxon>
        <taxon>Pseudomonadati</taxon>
        <taxon>Deferribacterota</taxon>
        <taxon>Deferribacteres</taxon>
        <taxon>Deferribacterales</taxon>
        <taxon>Flexistipitaceae</taxon>
        <taxon>Flexistipes</taxon>
    </lineage>
</organism>
<evidence type="ECO:0000259" key="2">
    <source>
        <dbReference type="PROSITE" id="PS50110"/>
    </source>
</evidence>
<gene>
    <name evidence="5" type="ORF">FXF49_09995</name>
</gene>
<dbReference type="PROSITE" id="PS51832">
    <property type="entry name" value="HD_GYP"/>
    <property type="match status" value="1"/>
</dbReference>
<evidence type="ECO:0000259" key="4">
    <source>
        <dbReference type="PROSITE" id="PS51832"/>
    </source>
</evidence>
<dbReference type="InterPro" id="IPR003607">
    <property type="entry name" value="HD/PDEase_dom"/>
</dbReference>
<feature type="domain" description="HD-GYP" evidence="4">
    <location>
        <begin position="279"/>
        <end position="472"/>
    </location>
</feature>
<dbReference type="Pfam" id="PF00072">
    <property type="entry name" value="Response_reg"/>
    <property type="match status" value="1"/>
</dbReference>
<dbReference type="PROSITE" id="PS50110">
    <property type="entry name" value="RESPONSE_REGULATORY"/>
    <property type="match status" value="1"/>
</dbReference>
<dbReference type="EMBL" id="VSIV01000276">
    <property type="protein sequence ID" value="TYB32743.1"/>
    <property type="molecule type" value="Genomic_DNA"/>
</dbReference>
<dbReference type="PROSITE" id="PS51831">
    <property type="entry name" value="HD"/>
    <property type="match status" value="1"/>
</dbReference>
<sequence>MSSHINVLIAGFDNYLRDKLIEKLREEGFNIFFTHQIKNAINLFKYQHIDVVLIEAGKTDIKISTLLKVLKGSGTCCSEVIVLAAEPDINTAVECIRAGAFDYLARPFKISDIAGRVNEAFNHSIKKRQILTSGQISSIYKSSQIYSKSLNQDKVFSHLLKTVQNEFKVSGVYIKTFKREYVNTSNLDSNIMKYMDSIFCYSKSKEIFLNKKVMLGSYKSNSDTHYLAAPMFNNAGLWGVFVFFKKGGYRFNEPEIKLLSIHANQCSLALQNVFRFEQMTKGYMETIASLSKAVDSKDAYTKGHSENVKNYSLEISSEMGMDKNFKDIIRYAGLLHDIGKIGVSSNIINKSSKLDSIEYYEMKKHPVYRHEILKPIKFLEAASELVLHHHERMDGSGYPYGLKKKEIPLGARILQVSDAFDAMTTDRSYRPKRTVHEAVEELDFCSGVQFDPEIVCAFKSTLNKKPGVIIQS</sequence>